<keyword evidence="2" id="KW-0472">Membrane</keyword>
<comment type="caution">
    <text evidence="3">The sequence shown here is derived from an EMBL/GenBank/DDBJ whole genome shotgun (WGS) entry which is preliminary data.</text>
</comment>
<dbReference type="Proteomes" id="UP000322530">
    <property type="component" value="Unassembled WGS sequence"/>
</dbReference>
<reference evidence="3 4" key="1">
    <citation type="submission" date="2019-01" db="EMBL/GenBank/DDBJ databases">
        <title>Draft genome sequence of Dictyobacter sp. Uno17.</title>
        <authorList>
            <person name="Wang C.M."/>
            <person name="Zheng Y."/>
            <person name="Sakai Y."/>
            <person name="Abe K."/>
            <person name="Yokota A."/>
            <person name="Yabe S."/>
        </authorList>
    </citation>
    <scope>NUCLEOTIDE SEQUENCE [LARGE SCALE GENOMIC DNA]</scope>
    <source>
        <strain evidence="3 4">Uno17</strain>
    </source>
</reference>
<feature type="region of interest" description="Disordered" evidence="1">
    <location>
        <begin position="367"/>
        <end position="389"/>
    </location>
</feature>
<accession>A0A5A5T772</accession>
<dbReference type="Gene3D" id="1.10.287.950">
    <property type="entry name" value="Methyl-accepting chemotaxis protein"/>
    <property type="match status" value="1"/>
</dbReference>
<dbReference type="AlphaFoldDB" id="A0A5A5T772"/>
<feature type="transmembrane region" description="Helical" evidence="2">
    <location>
        <begin position="48"/>
        <end position="65"/>
    </location>
</feature>
<name>A0A5A5T772_9CHLR</name>
<sequence length="389" mass="43535">MTQTELKTTESTSIIPHSLLQFELLLAPAIPMLAILILGLLGTLHMQTNLFIISFVSCAIAVFYMERMIISHVQKTNEEQLTHIEAICVEFLSGHKEARIPVVAEDNTKSLATTLNILLDSYQTGFEKSYLAPQEEINQLSGQLRQLAYELSPIMDGNLTVRSTITAGSPGIIAKLCNGLIEDLAALVQWTQYMAEQIIQTSHSLLDTSEEWAHITEQLTQRIVTVTEAVEKIVTCLQRIDSTLQSSVELAQETQTYIQEEQDQSLPADGAPAIEEPTLVGQIKHNMEQQIRLLETMLEDIHETSDMAEPMMAELYSFAQQFQQANAIVITAAKVISDQAITADEWRQSAQAFSVPDNEDMAEYAPIEEAERDDEMTIQRPKEQLINKN</sequence>
<dbReference type="SUPFAM" id="SSF58104">
    <property type="entry name" value="Methyl-accepting chemotaxis protein (MCP) signaling domain"/>
    <property type="match status" value="1"/>
</dbReference>
<keyword evidence="4" id="KW-1185">Reference proteome</keyword>
<keyword evidence="2" id="KW-0812">Transmembrane</keyword>
<dbReference type="OrthoDB" id="9844543at2"/>
<evidence type="ECO:0000256" key="2">
    <source>
        <dbReference type="SAM" id="Phobius"/>
    </source>
</evidence>
<evidence type="ECO:0000313" key="3">
    <source>
        <dbReference type="EMBL" id="GCF06784.1"/>
    </source>
</evidence>
<keyword evidence="2" id="KW-1133">Transmembrane helix</keyword>
<organism evidence="3 4">
    <name type="scientific">Dictyobacter arantiisoli</name>
    <dbReference type="NCBI Taxonomy" id="2014874"/>
    <lineage>
        <taxon>Bacteria</taxon>
        <taxon>Bacillati</taxon>
        <taxon>Chloroflexota</taxon>
        <taxon>Ktedonobacteria</taxon>
        <taxon>Ktedonobacterales</taxon>
        <taxon>Dictyobacteraceae</taxon>
        <taxon>Dictyobacter</taxon>
    </lineage>
</organism>
<gene>
    <name evidence="3" type="ORF">KDI_03480</name>
</gene>
<feature type="transmembrane region" description="Helical" evidence="2">
    <location>
        <begin position="20"/>
        <end position="41"/>
    </location>
</feature>
<protein>
    <submittedName>
        <fullName evidence="3">Uncharacterized protein</fullName>
    </submittedName>
</protein>
<feature type="compositionally biased region" description="Basic and acidic residues" evidence="1">
    <location>
        <begin position="375"/>
        <end position="389"/>
    </location>
</feature>
<dbReference type="RefSeq" id="WP_149399718.1">
    <property type="nucleotide sequence ID" value="NZ_BIXY01000003.1"/>
</dbReference>
<proteinExistence type="predicted"/>
<evidence type="ECO:0000256" key="1">
    <source>
        <dbReference type="SAM" id="MobiDB-lite"/>
    </source>
</evidence>
<dbReference type="EMBL" id="BIXY01000003">
    <property type="protein sequence ID" value="GCF06784.1"/>
    <property type="molecule type" value="Genomic_DNA"/>
</dbReference>
<evidence type="ECO:0000313" key="4">
    <source>
        <dbReference type="Proteomes" id="UP000322530"/>
    </source>
</evidence>